<gene>
    <name evidence="12" type="ORF">HZS55_00625</name>
</gene>
<dbReference type="InterPro" id="IPR003018">
    <property type="entry name" value="GAF"/>
</dbReference>
<dbReference type="EC" id="2.7.13.3" evidence="2"/>
<feature type="domain" description="PAC" evidence="11">
    <location>
        <begin position="464"/>
        <end position="514"/>
    </location>
</feature>
<dbReference type="SUPFAM" id="SSF55781">
    <property type="entry name" value="GAF domain-like"/>
    <property type="match status" value="1"/>
</dbReference>
<dbReference type="SUPFAM" id="SSF47384">
    <property type="entry name" value="Homodimeric domain of signal transducing histidine kinase"/>
    <property type="match status" value="1"/>
</dbReference>
<dbReference type="NCBIfam" id="TIGR00229">
    <property type="entry name" value="sensory_box"/>
    <property type="match status" value="3"/>
</dbReference>
<accession>A0A7D5TAU6</accession>
<feature type="compositionally biased region" description="Polar residues" evidence="7">
    <location>
        <begin position="797"/>
        <end position="806"/>
    </location>
</feature>
<dbReference type="SMART" id="SM00091">
    <property type="entry name" value="PAS"/>
    <property type="match status" value="3"/>
</dbReference>
<evidence type="ECO:0000256" key="6">
    <source>
        <dbReference type="PROSITE-ProRule" id="PRU00169"/>
    </source>
</evidence>
<dbReference type="Pfam" id="PF13185">
    <property type="entry name" value="GAF_2"/>
    <property type="match status" value="1"/>
</dbReference>
<evidence type="ECO:0000259" key="11">
    <source>
        <dbReference type="PROSITE" id="PS50113"/>
    </source>
</evidence>
<dbReference type="OrthoDB" id="8127at2157"/>
<dbReference type="SMART" id="SM00086">
    <property type="entry name" value="PAC"/>
    <property type="match status" value="3"/>
</dbReference>
<dbReference type="InterPro" id="IPR052162">
    <property type="entry name" value="Sensor_kinase/Photoreceptor"/>
</dbReference>
<dbReference type="InterPro" id="IPR001789">
    <property type="entry name" value="Sig_transdc_resp-reg_receiver"/>
</dbReference>
<evidence type="ECO:0000259" key="9">
    <source>
        <dbReference type="PROSITE" id="PS50110"/>
    </source>
</evidence>
<dbReference type="PROSITE" id="PS50113">
    <property type="entry name" value="PAC"/>
    <property type="match status" value="2"/>
</dbReference>
<dbReference type="InterPro" id="IPR013656">
    <property type="entry name" value="PAS_4"/>
</dbReference>
<dbReference type="InterPro" id="IPR000014">
    <property type="entry name" value="PAS"/>
</dbReference>
<sequence length="920" mass="100327">MSATPTTIRVLHVDDDPDLSALVASALEREDDRFEVVTATNPDEGLERLAGERVDCVVSDYDMPGTNGIEFLERVRADRPDLPFILYTGKGSEEVASDAVSAGVTDYLQKGTGADQYALLANRIDNAVSAARSRRALEERNRRLETLISNLPGIVYRCRNESGWPMEFVAGECAEITGYAAATLESSDVNWGTDVLHPDDREEMWESVQSAVSEGAPFEVTYRIRTADGETRWMWERGRAITTDGGGGGVDRIEGFITDVTERREREQTLERYRSMVNAMPNSACIYDADGRFAVVNDHLAEFMGATSEELEGTKSALAEEIRAGADADPFRALVEGEREAVGGEVEARFPGHGRAIVDYRLARLEIDGEFDGIVAIGRDVTERRERELEATGARLEALVDNFPDMIDVLDPEGRIVDANPRLCDALGYDEDDLLGTAVWEVDETADPDAVRSLLDGMAVGESRKFDGRYRRADGSTFPVEVNLVRVDLRGADRYLAVSRDITERKRREDALAGLTDATEGFMDAPDPETVAEHAVEIGRSVLGRDVNGVWLADDAGERLRPVVQTEAADALFGEMPAFDGEGSLAWEAFETGDIVVCEDLTDEPDRYNPDTPLSSEIVLPLGEYGVAVVGSTDPADFDEVDVSLAHVFASTVEAALDRAAREDESRRHRRELERQNERLDEFASIVSHDLRNPLQVATARLDFVREECDSDHLDAVERAHDRMEALIEDLLTLGREGKAVLDIEPVDLDDAARSCWRSVRTPEATLVIETDAAVRADRSRLQQLLGNLLANAVEHGSTSPRSQTPEDAVEHGATGGRSRADEATEAGDPATDGSTGVVTVRVGRLDDGSGFFVADDGPGIDEAERDRVFSSGYSTATEGTGFGLSIVEQIADAHGWSVGIVESEAGGARFEIRGVETDA</sequence>
<dbReference type="CDD" id="cd00156">
    <property type="entry name" value="REC"/>
    <property type="match status" value="1"/>
</dbReference>
<dbReference type="Pfam" id="PF00512">
    <property type="entry name" value="HisKA"/>
    <property type="match status" value="1"/>
</dbReference>
<dbReference type="InterPro" id="IPR003661">
    <property type="entry name" value="HisK_dim/P_dom"/>
</dbReference>
<organism evidence="12 13">
    <name type="scientific">Halosimplex rubrum</name>
    <dbReference type="NCBI Taxonomy" id="869889"/>
    <lineage>
        <taxon>Archaea</taxon>
        <taxon>Methanobacteriati</taxon>
        <taxon>Methanobacteriota</taxon>
        <taxon>Stenosarchaea group</taxon>
        <taxon>Halobacteria</taxon>
        <taxon>Halobacteriales</taxon>
        <taxon>Haloarculaceae</taxon>
        <taxon>Halosimplex</taxon>
    </lineage>
</organism>
<dbReference type="InterPro" id="IPR003594">
    <property type="entry name" value="HATPase_dom"/>
</dbReference>
<dbReference type="Pfam" id="PF02518">
    <property type="entry name" value="HATPase_c"/>
    <property type="match status" value="1"/>
</dbReference>
<dbReference type="SUPFAM" id="SSF52172">
    <property type="entry name" value="CheY-like"/>
    <property type="match status" value="1"/>
</dbReference>
<feature type="domain" description="Histidine kinase" evidence="8">
    <location>
        <begin position="686"/>
        <end position="914"/>
    </location>
</feature>
<dbReference type="PROSITE" id="PS50112">
    <property type="entry name" value="PAS"/>
    <property type="match status" value="3"/>
</dbReference>
<dbReference type="SUPFAM" id="SSF55874">
    <property type="entry name" value="ATPase domain of HSP90 chaperone/DNA topoisomerase II/histidine kinase"/>
    <property type="match status" value="1"/>
</dbReference>
<dbReference type="InterPro" id="IPR036097">
    <property type="entry name" value="HisK_dim/P_sf"/>
</dbReference>
<keyword evidence="5" id="KW-0418">Kinase</keyword>
<evidence type="ECO:0000313" key="13">
    <source>
        <dbReference type="Proteomes" id="UP000509667"/>
    </source>
</evidence>
<dbReference type="AlphaFoldDB" id="A0A7D5TAU6"/>
<reference evidence="12 13" key="1">
    <citation type="submission" date="2020-07" db="EMBL/GenBank/DDBJ databases">
        <title>Halosimplex pelagicum sp. nov. and Halosimplex rubrum sp. nov., isolated from salted brown alga Laminaria, and emended description of the genus Halosimplex.</title>
        <authorList>
            <person name="Cui H."/>
        </authorList>
    </citation>
    <scope>NUCLEOTIDE SEQUENCE [LARGE SCALE GENOMIC DNA]</scope>
    <source>
        <strain evidence="12 13">R27</strain>
    </source>
</reference>
<keyword evidence="4" id="KW-0808">Transferase</keyword>
<keyword evidence="3 6" id="KW-0597">Phosphoprotein</keyword>
<dbReference type="Gene3D" id="3.30.450.20">
    <property type="entry name" value="PAS domain"/>
    <property type="match status" value="3"/>
</dbReference>
<feature type="region of interest" description="Disordered" evidence="7">
    <location>
        <begin position="795"/>
        <end position="836"/>
    </location>
</feature>
<comment type="catalytic activity">
    <reaction evidence="1">
        <text>ATP + protein L-histidine = ADP + protein N-phospho-L-histidine.</text>
        <dbReference type="EC" id="2.7.13.3"/>
    </reaction>
</comment>
<name>A0A7D5TAU6_9EURY</name>
<dbReference type="PROSITE" id="PS50109">
    <property type="entry name" value="HIS_KIN"/>
    <property type="match status" value="1"/>
</dbReference>
<dbReference type="SMART" id="SM00388">
    <property type="entry name" value="HisKA"/>
    <property type="match status" value="1"/>
</dbReference>
<dbReference type="Proteomes" id="UP000509667">
    <property type="component" value="Chromosome"/>
</dbReference>
<dbReference type="InterPro" id="IPR000700">
    <property type="entry name" value="PAS-assoc_C"/>
</dbReference>
<dbReference type="InterPro" id="IPR036890">
    <property type="entry name" value="HATPase_C_sf"/>
</dbReference>
<evidence type="ECO:0000256" key="7">
    <source>
        <dbReference type="SAM" id="MobiDB-lite"/>
    </source>
</evidence>
<dbReference type="CDD" id="cd00130">
    <property type="entry name" value="PAS"/>
    <property type="match status" value="2"/>
</dbReference>
<dbReference type="SMART" id="SM00448">
    <property type="entry name" value="REC"/>
    <property type="match status" value="1"/>
</dbReference>
<dbReference type="InterPro" id="IPR001610">
    <property type="entry name" value="PAC"/>
</dbReference>
<evidence type="ECO:0000256" key="2">
    <source>
        <dbReference type="ARBA" id="ARBA00012438"/>
    </source>
</evidence>
<dbReference type="SMART" id="SM00065">
    <property type="entry name" value="GAF"/>
    <property type="match status" value="1"/>
</dbReference>
<dbReference type="CDD" id="cd00082">
    <property type="entry name" value="HisKA"/>
    <property type="match status" value="1"/>
</dbReference>
<evidence type="ECO:0000259" key="8">
    <source>
        <dbReference type="PROSITE" id="PS50109"/>
    </source>
</evidence>
<dbReference type="EMBL" id="CP058910">
    <property type="protein sequence ID" value="QLH75896.1"/>
    <property type="molecule type" value="Genomic_DNA"/>
</dbReference>
<dbReference type="InterPro" id="IPR005467">
    <property type="entry name" value="His_kinase_dom"/>
</dbReference>
<evidence type="ECO:0000259" key="10">
    <source>
        <dbReference type="PROSITE" id="PS50112"/>
    </source>
</evidence>
<dbReference type="Gene3D" id="3.40.50.2300">
    <property type="match status" value="1"/>
</dbReference>
<dbReference type="Pfam" id="PF00072">
    <property type="entry name" value="Response_reg"/>
    <property type="match status" value="1"/>
</dbReference>
<evidence type="ECO:0000256" key="1">
    <source>
        <dbReference type="ARBA" id="ARBA00000085"/>
    </source>
</evidence>
<dbReference type="Gene3D" id="1.10.287.130">
    <property type="match status" value="1"/>
</dbReference>
<dbReference type="InterPro" id="IPR029016">
    <property type="entry name" value="GAF-like_dom_sf"/>
</dbReference>
<keyword evidence="13" id="KW-1185">Reference proteome</keyword>
<feature type="domain" description="Response regulatory" evidence="9">
    <location>
        <begin position="9"/>
        <end position="125"/>
    </location>
</feature>
<feature type="modified residue" description="4-aspartylphosphate" evidence="6">
    <location>
        <position position="60"/>
    </location>
</feature>
<feature type="domain" description="PAS" evidence="10">
    <location>
        <begin position="140"/>
        <end position="215"/>
    </location>
</feature>
<evidence type="ECO:0000256" key="4">
    <source>
        <dbReference type="ARBA" id="ARBA00022679"/>
    </source>
</evidence>
<dbReference type="GO" id="GO:0000155">
    <property type="term" value="F:phosphorelay sensor kinase activity"/>
    <property type="evidence" value="ECO:0007669"/>
    <property type="project" value="InterPro"/>
</dbReference>
<dbReference type="RefSeq" id="WP_179909842.1">
    <property type="nucleotide sequence ID" value="NZ_CP058910.1"/>
</dbReference>
<dbReference type="GeneID" id="56076322"/>
<feature type="domain" description="PAS" evidence="10">
    <location>
        <begin position="392"/>
        <end position="449"/>
    </location>
</feature>
<feature type="domain" description="PAC" evidence="11">
    <location>
        <begin position="218"/>
        <end position="272"/>
    </location>
</feature>
<dbReference type="SUPFAM" id="SSF55785">
    <property type="entry name" value="PYP-like sensor domain (PAS domain)"/>
    <property type="match status" value="3"/>
</dbReference>
<dbReference type="InterPro" id="IPR011006">
    <property type="entry name" value="CheY-like_superfamily"/>
</dbReference>
<dbReference type="Gene3D" id="3.30.565.10">
    <property type="entry name" value="Histidine kinase-like ATPase, C-terminal domain"/>
    <property type="match status" value="1"/>
</dbReference>
<dbReference type="PANTHER" id="PTHR43304:SF1">
    <property type="entry name" value="PAC DOMAIN-CONTAINING PROTEIN"/>
    <property type="match status" value="1"/>
</dbReference>
<dbReference type="Gene3D" id="3.30.450.40">
    <property type="match status" value="1"/>
</dbReference>
<evidence type="ECO:0000256" key="5">
    <source>
        <dbReference type="ARBA" id="ARBA00022777"/>
    </source>
</evidence>
<evidence type="ECO:0000313" key="12">
    <source>
        <dbReference type="EMBL" id="QLH75896.1"/>
    </source>
</evidence>
<dbReference type="KEGG" id="hrr:HZS55_00625"/>
<protein>
    <recommendedName>
        <fullName evidence="2">histidine kinase</fullName>
        <ecNumber evidence="2">2.7.13.3</ecNumber>
    </recommendedName>
</protein>
<dbReference type="PANTHER" id="PTHR43304">
    <property type="entry name" value="PHYTOCHROME-LIKE PROTEIN CPH1"/>
    <property type="match status" value="1"/>
</dbReference>
<dbReference type="Pfam" id="PF08447">
    <property type="entry name" value="PAS_3"/>
    <property type="match status" value="1"/>
</dbReference>
<dbReference type="Pfam" id="PF08448">
    <property type="entry name" value="PAS_4"/>
    <property type="match status" value="2"/>
</dbReference>
<dbReference type="InterPro" id="IPR013655">
    <property type="entry name" value="PAS_fold_3"/>
</dbReference>
<proteinExistence type="predicted"/>
<dbReference type="SMART" id="SM00387">
    <property type="entry name" value="HATPase_c"/>
    <property type="match status" value="1"/>
</dbReference>
<dbReference type="PROSITE" id="PS50110">
    <property type="entry name" value="RESPONSE_REGULATORY"/>
    <property type="match status" value="1"/>
</dbReference>
<dbReference type="InterPro" id="IPR035965">
    <property type="entry name" value="PAS-like_dom_sf"/>
</dbReference>
<feature type="domain" description="PAS" evidence="10">
    <location>
        <begin position="269"/>
        <end position="313"/>
    </location>
</feature>
<evidence type="ECO:0000256" key="3">
    <source>
        <dbReference type="ARBA" id="ARBA00022553"/>
    </source>
</evidence>